<dbReference type="CDD" id="cd00303">
    <property type="entry name" value="retropepsin_like"/>
    <property type="match status" value="1"/>
</dbReference>
<reference evidence="3 4" key="1">
    <citation type="submission" date="2017-10" db="EMBL/GenBank/DDBJ databases">
        <title>Development of genomic resources for the powdery mildew, Erysiphe pulchra.</title>
        <authorList>
            <person name="Wadl P.A."/>
            <person name="Mack B.M."/>
            <person name="Moore G."/>
            <person name="Beltz S.B."/>
        </authorList>
    </citation>
    <scope>NUCLEOTIDE SEQUENCE [LARGE SCALE GENOMIC DNA]</scope>
    <source>
        <strain evidence="3">Cflorida</strain>
    </source>
</reference>
<dbReference type="EMBL" id="PEDP01002776">
    <property type="protein sequence ID" value="POS82466.1"/>
    <property type="molecule type" value="Genomic_DNA"/>
</dbReference>
<evidence type="ECO:0000259" key="2">
    <source>
        <dbReference type="PROSITE" id="PS50878"/>
    </source>
</evidence>
<dbReference type="PANTHER" id="PTHR37984:SF5">
    <property type="entry name" value="PROTEIN NYNRIN-LIKE"/>
    <property type="match status" value="1"/>
</dbReference>
<dbReference type="Gene3D" id="3.30.70.270">
    <property type="match status" value="2"/>
</dbReference>
<keyword evidence="4" id="KW-1185">Reference proteome</keyword>
<feature type="domain" description="Reverse transcriptase" evidence="2">
    <location>
        <begin position="485"/>
        <end position="665"/>
    </location>
</feature>
<dbReference type="Pfam" id="PF00078">
    <property type="entry name" value="RVT_1"/>
    <property type="match status" value="1"/>
</dbReference>
<dbReference type="InterPro" id="IPR000477">
    <property type="entry name" value="RT_dom"/>
</dbReference>
<sequence>MTSTARDVDMNQSSSVMENMERLNKLNRLEEALSRAPLEIQTLFQNLIEGRDSQNLRPSYNVPQYTSDIESNEKSISEKLSDKIEVFNLPRNDYKAWVDEVARVAANLESRSNFFQRGETQVTQYVNRGGVQRNDFEQNHSSVGMPPESSRSNLDSEGDVVMGGMKLDLRSLACMIANMNLKEQNNAKDEEKTKKKPSAPWRTEEELEYFRKNKLCSRCERPGHFYRYCKIFGPAKRPLQIGSVMGDVDTFSGKDKNLVKRLNLPRIKAPPKILKLAKDSNDQDQIIVDKICWAEIDLDGRKSRICGYVIEQLAHDLILGELWMRFNDIVYRARDRLLLFEKEGHYIQTHGMIEQQLDISMIKHTEFTAMVKRAQRQILGDDNVSTLSIFAVSVNDINKMLAPEIKLSSQDIKSKLPSRLHCYLKVFESDSYDRNDLPPHRPGVDLAIQLELDEQGRFRDLPKSPLYSISRDELLCLRKELTELLDRNWICASSSPGVALVLFVKKPGVGLRFCVDYRSLNARTTKDRYPLPLIKETFRAISKARWFTKLDVSAAFHRIRVKEGDKWKSAFHTPLGLFEWLVMPFGLTGAPATWQRWINDLLRDYLDDFCTAYLDDVLVWSEGGYEDHLQKVDLILKRLADAQLKLDLRKCNFAVKEVKYLGFVIIAGKGISVDPDKKQAIEKWEIPQTQAGVRSFLVFANFYKDFIDDFAKLCAPLQRYTQKQFSEKKYQTS</sequence>
<comment type="caution">
    <text evidence="3">The sequence shown here is derived from an EMBL/GenBank/DDBJ whole genome shotgun (WGS) entry which is preliminary data.</text>
</comment>
<dbReference type="STRING" id="225359.A0A2S4PKA3"/>
<evidence type="ECO:0000313" key="4">
    <source>
        <dbReference type="Proteomes" id="UP000237438"/>
    </source>
</evidence>
<protein>
    <recommendedName>
        <fullName evidence="2">Reverse transcriptase domain-containing protein</fullName>
    </recommendedName>
</protein>
<dbReference type="CDD" id="cd01647">
    <property type="entry name" value="RT_LTR"/>
    <property type="match status" value="1"/>
</dbReference>
<dbReference type="Proteomes" id="UP000237438">
    <property type="component" value="Unassembled WGS sequence"/>
</dbReference>
<dbReference type="SUPFAM" id="SSF56672">
    <property type="entry name" value="DNA/RNA polymerases"/>
    <property type="match status" value="1"/>
</dbReference>
<organism evidence="3 4">
    <name type="scientific">Erysiphe pulchra</name>
    <dbReference type="NCBI Taxonomy" id="225359"/>
    <lineage>
        <taxon>Eukaryota</taxon>
        <taxon>Fungi</taxon>
        <taxon>Dikarya</taxon>
        <taxon>Ascomycota</taxon>
        <taxon>Pezizomycotina</taxon>
        <taxon>Leotiomycetes</taxon>
        <taxon>Erysiphales</taxon>
        <taxon>Erysiphaceae</taxon>
        <taxon>Erysiphe</taxon>
    </lineage>
</organism>
<gene>
    <name evidence="3" type="ORF">EPUL_005580</name>
</gene>
<dbReference type="PROSITE" id="PS50878">
    <property type="entry name" value="RT_POL"/>
    <property type="match status" value="1"/>
</dbReference>
<dbReference type="AlphaFoldDB" id="A0A2S4PKA3"/>
<dbReference type="InterPro" id="IPR050951">
    <property type="entry name" value="Retrovirus_Pol_polyprotein"/>
</dbReference>
<feature type="region of interest" description="Disordered" evidence="1">
    <location>
        <begin position="133"/>
        <end position="156"/>
    </location>
</feature>
<dbReference type="InterPro" id="IPR043128">
    <property type="entry name" value="Rev_trsase/Diguanyl_cyclase"/>
</dbReference>
<dbReference type="OrthoDB" id="3341476at2759"/>
<dbReference type="InterPro" id="IPR043502">
    <property type="entry name" value="DNA/RNA_pol_sf"/>
</dbReference>
<accession>A0A2S4PKA3</accession>
<dbReference type="Gene3D" id="3.10.10.10">
    <property type="entry name" value="HIV Type 1 Reverse Transcriptase, subunit A, domain 1"/>
    <property type="match status" value="1"/>
</dbReference>
<evidence type="ECO:0000256" key="1">
    <source>
        <dbReference type="SAM" id="MobiDB-lite"/>
    </source>
</evidence>
<name>A0A2S4PKA3_9PEZI</name>
<proteinExistence type="predicted"/>
<evidence type="ECO:0000313" key="3">
    <source>
        <dbReference type="EMBL" id="POS82466.1"/>
    </source>
</evidence>
<dbReference type="PANTHER" id="PTHR37984">
    <property type="entry name" value="PROTEIN CBG26694"/>
    <property type="match status" value="1"/>
</dbReference>